<keyword evidence="2" id="KW-1185">Reference proteome</keyword>
<comment type="caution">
    <text evidence="1">The sequence shown here is derived from an EMBL/GenBank/DDBJ whole genome shotgun (WGS) entry which is preliminary data.</text>
</comment>
<dbReference type="AlphaFoldDB" id="A0A3M8HAT5"/>
<dbReference type="EMBL" id="RHLQ01000014">
    <property type="protein sequence ID" value="RNC99553.1"/>
    <property type="molecule type" value="Genomic_DNA"/>
</dbReference>
<name>A0A3M8HAT5_9BACI</name>
<dbReference type="Proteomes" id="UP000279909">
    <property type="component" value="Unassembled WGS sequence"/>
</dbReference>
<accession>A0A3M8HAT5</accession>
<dbReference type="OrthoDB" id="2864574at2"/>
<reference evidence="1 2" key="1">
    <citation type="journal article" date="2014" name="Int. J. Syst. Evol. Microbiol.">
        <title>Lysinibacillus halotolerans sp. nov., isolated from saline-alkaline soil.</title>
        <authorList>
            <person name="Kong D."/>
            <person name="Wang Y."/>
            <person name="Zhao B."/>
            <person name="Li Y."/>
            <person name="Song J."/>
            <person name="Zhai Y."/>
            <person name="Zhang C."/>
            <person name="Wang H."/>
            <person name="Chen X."/>
            <person name="Zhao B."/>
            <person name="Ruan Z."/>
        </authorList>
    </citation>
    <scope>NUCLEOTIDE SEQUENCE [LARGE SCALE GENOMIC DNA]</scope>
    <source>
        <strain evidence="1 2">MCCC 1A12703</strain>
    </source>
</reference>
<organism evidence="1 2">
    <name type="scientific">Lysinibacillus halotolerans</name>
    <dbReference type="NCBI Taxonomy" id="1368476"/>
    <lineage>
        <taxon>Bacteria</taxon>
        <taxon>Bacillati</taxon>
        <taxon>Bacillota</taxon>
        <taxon>Bacilli</taxon>
        <taxon>Bacillales</taxon>
        <taxon>Bacillaceae</taxon>
        <taxon>Lysinibacillus</taxon>
    </lineage>
</organism>
<dbReference type="RefSeq" id="WP_122971652.1">
    <property type="nucleotide sequence ID" value="NZ_RHLQ01000014.1"/>
</dbReference>
<protein>
    <submittedName>
        <fullName evidence="1">Uncharacterized protein</fullName>
    </submittedName>
</protein>
<evidence type="ECO:0000313" key="1">
    <source>
        <dbReference type="EMBL" id="RNC99553.1"/>
    </source>
</evidence>
<gene>
    <name evidence="1" type="ORF">EC501_07335</name>
</gene>
<sequence length="151" mass="17898">MDFFSKDQSFHTSSKYEPIYQFFNTKYKIGYKDLFLVCAAIGAKNDKRTQPLDQKGREFRSSFFSDKERKLVYSIILNDEEKGKNLESFSNSEFPKVARKLLQEYAEGGMDLLIEKVFKEKWNGHSLDDDHDRYEIDLLKYILADYKEVPF</sequence>
<evidence type="ECO:0000313" key="2">
    <source>
        <dbReference type="Proteomes" id="UP000279909"/>
    </source>
</evidence>
<proteinExistence type="predicted"/>